<dbReference type="AlphaFoldDB" id="A0A380BP85"/>
<dbReference type="Pfam" id="PF23562">
    <property type="entry name" value="AMP-binding_C_3"/>
    <property type="match status" value="1"/>
</dbReference>
<dbReference type="EC" id="6.2.1.3" evidence="4"/>
<dbReference type="CDD" id="cd05907">
    <property type="entry name" value="VL_LC_FACS_like"/>
    <property type="match status" value="1"/>
</dbReference>
<evidence type="ECO:0000259" key="3">
    <source>
        <dbReference type="Pfam" id="PF00501"/>
    </source>
</evidence>
<protein>
    <submittedName>
        <fullName evidence="4">Long-chain-fatty-acid--CoA ligase FadD15</fullName>
        <ecNumber evidence="4">6.2.1.3</ecNumber>
    </submittedName>
</protein>
<sequence length="591" mass="66510">MNTLTRVFDFITRYKEEFSKPIMVAGKREGKWKTYSTDEFIEIIDNISKAMLARGVKKGDRIALMSGNRPEWNFVDFAANQIGAAIVPLYPTLSSQDLTYIIADAEVRSIFVSNAELTGKVKTALKENNLEINLFTFEKIDDLPTLDDVIAFGKEQDIDLKPYKDAVSEDDLLTLIYTSGTTGKPKGVLLTHKNVMSNVNASNHLLKTEYNKALSFLPLCHIFERMVVYLYFSRGVQIYYAENLDNIVADINEVKPMAFTTVPRVLEKVYDKIVEKGKALTGIKKALFFWALELGHKYQEPEKNGAFYNLKLGIARKLIFSKWKEALGGEIKLIVSGGAALQERLARVFWAAGIQVLEGYGLTETSPVIAVNTWQPNGVRFGTVGKVLSNLDVKIGQDGEILVKGPSITAGYYKNEEATKEAIDEDGYFHTGDIGELSKDGFLKITDRKKEMFKTAGGKYVAPQVLENKFMESTLIGQVMVLGENRKFPSALIVPAFEELEKWCKHKGIAYTSKDEIIKDPKVIEKYQSEIDRLNAGFGHWEQVKKFKLLNKEWSIDSGELTPKLSLKRKIILQKFEDTINGIYEEAGSKS</sequence>
<dbReference type="SUPFAM" id="SSF56801">
    <property type="entry name" value="Acetyl-CoA synthetase-like"/>
    <property type="match status" value="1"/>
</dbReference>
<dbReference type="PANTHER" id="PTHR43272:SF33">
    <property type="entry name" value="AMP-BINDING DOMAIN-CONTAINING PROTEIN-RELATED"/>
    <property type="match status" value="1"/>
</dbReference>
<dbReference type="EMBL" id="UGYW01000002">
    <property type="protein sequence ID" value="SUJ04619.1"/>
    <property type="molecule type" value="Genomic_DNA"/>
</dbReference>
<dbReference type="GO" id="GO:0005524">
    <property type="term" value="F:ATP binding"/>
    <property type="evidence" value="ECO:0007669"/>
    <property type="project" value="UniProtKB-KW"/>
</dbReference>
<dbReference type="InterPro" id="IPR000873">
    <property type="entry name" value="AMP-dep_synth/lig_dom"/>
</dbReference>
<evidence type="ECO:0000313" key="4">
    <source>
        <dbReference type="EMBL" id="SUJ04619.1"/>
    </source>
</evidence>
<dbReference type="Gene3D" id="3.40.50.12780">
    <property type="entry name" value="N-terminal domain of ligase-like"/>
    <property type="match status" value="2"/>
</dbReference>
<dbReference type="GO" id="GO:0004467">
    <property type="term" value="F:long-chain fatty acid-CoA ligase activity"/>
    <property type="evidence" value="ECO:0007669"/>
    <property type="project" value="UniProtKB-EC"/>
</dbReference>
<evidence type="ECO:0000256" key="1">
    <source>
        <dbReference type="ARBA" id="ARBA00022741"/>
    </source>
</evidence>
<dbReference type="PANTHER" id="PTHR43272">
    <property type="entry name" value="LONG-CHAIN-FATTY-ACID--COA LIGASE"/>
    <property type="match status" value="1"/>
</dbReference>
<dbReference type="InterPro" id="IPR042099">
    <property type="entry name" value="ANL_N_sf"/>
</dbReference>
<dbReference type="GO" id="GO:0016020">
    <property type="term" value="C:membrane"/>
    <property type="evidence" value="ECO:0007669"/>
    <property type="project" value="TreeGrafter"/>
</dbReference>
<proteinExistence type="predicted"/>
<dbReference type="InterPro" id="IPR020845">
    <property type="entry name" value="AMP-binding_CS"/>
</dbReference>
<dbReference type="PROSITE" id="PS00455">
    <property type="entry name" value="AMP_BINDING"/>
    <property type="match status" value="1"/>
</dbReference>
<keyword evidence="2" id="KW-0067">ATP-binding</keyword>
<organism evidence="4 5">
    <name type="scientific">Sphingobacterium spiritivorum</name>
    <name type="common">Flavobacterium spiritivorum</name>
    <dbReference type="NCBI Taxonomy" id="258"/>
    <lineage>
        <taxon>Bacteria</taxon>
        <taxon>Pseudomonadati</taxon>
        <taxon>Bacteroidota</taxon>
        <taxon>Sphingobacteriia</taxon>
        <taxon>Sphingobacteriales</taxon>
        <taxon>Sphingobacteriaceae</taxon>
        <taxon>Sphingobacterium</taxon>
    </lineage>
</organism>
<evidence type="ECO:0000313" key="5">
    <source>
        <dbReference type="Proteomes" id="UP000254893"/>
    </source>
</evidence>
<dbReference type="Pfam" id="PF00501">
    <property type="entry name" value="AMP-binding"/>
    <property type="match status" value="1"/>
</dbReference>
<dbReference type="Proteomes" id="UP000254893">
    <property type="component" value="Unassembled WGS sequence"/>
</dbReference>
<name>A0A380BP85_SPHSI</name>
<keyword evidence="1" id="KW-0547">Nucleotide-binding</keyword>
<reference evidence="4 5" key="1">
    <citation type="submission" date="2018-06" db="EMBL/GenBank/DDBJ databases">
        <authorList>
            <consortium name="Pathogen Informatics"/>
            <person name="Doyle S."/>
        </authorList>
    </citation>
    <scope>NUCLEOTIDE SEQUENCE [LARGE SCALE GENOMIC DNA]</scope>
    <source>
        <strain evidence="4 5">NCTC11388</strain>
    </source>
</reference>
<accession>A0A380BP85</accession>
<keyword evidence="4" id="KW-0436">Ligase</keyword>
<gene>
    <name evidence="4" type="ORF">NCTC11388_01448</name>
</gene>
<feature type="domain" description="AMP-dependent synthetase/ligase" evidence="3">
    <location>
        <begin position="20"/>
        <end position="413"/>
    </location>
</feature>
<evidence type="ECO:0000256" key="2">
    <source>
        <dbReference type="ARBA" id="ARBA00022840"/>
    </source>
</evidence>
<dbReference type="RefSeq" id="WP_115169633.1">
    <property type="nucleotide sequence ID" value="NZ_UGYW01000002.1"/>
</dbReference>